<evidence type="ECO:0000313" key="9">
    <source>
        <dbReference type="EMBL" id="GHH99982.1"/>
    </source>
</evidence>
<keyword evidence="2" id="KW-0963">Cytoplasm</keyword>
<keyword evidence="8" id="KW-0175">Coiled coil</keyword>
<gene>
    <name evidence="9" type="ORF">AM1BK_35250</name>
</gene>
<accession>A0ABQ3N8K2</accession>
<proteinExistence type="inferred from homology"/>
<evidence type="ECO:0000256" key="7">
    <source>
        <dbReference type="ARBA" id="ARBA00093797"/>
    </source>
</evidence>
<organism evidence="9 10">
    <name type="scientific">Neobacillus kokaensis</name>
    <dbReference type="NCBI Taxonomy" id="2759023"/>
    <lineage>
        <taxon>Bacteria</taxon>
        <taxon>Bacillati</taxon>
        <taxon>Bacillota</taxon>
        <taxon>Bacilli</taxon>
        <taxon>Bacillales</taxon>
        <taxon>Bacillaceae</taxon>
        <taxon>Neobacillus</taxon>
    </lineage>
</organism>
<reference evidence="9 10" key="1">
    <citation type="journal article" date="2022" name="Int. J. Syst. Evol. Microbiol.">
        <title>Neobacillus kokaensis sp. nov., isolated from soil.</title>
        <authorList>
            <person name="Yuki K."/>
            <person name="Matsubara H."/>
            <person name="Yamaguchi S."/>
        </authorList>
    </citation>
    <scope>NUCLEOTIDE SEQUENCE [LARGE SCALE GENOMIC DNA]</scope>
    <source>
        <strain evidence="9 10">LOB 377</strain>
    </source>
</reference>
<comment type="similarity">
    <text evidence="6">Belongs to the bacillales FliT family.</text>
</comment>
<dbReference type="EMBL" id="BNDS01000017">
    <property type="protein sequence ID" value="GHH99982.1"/>
    <property type="molecule type" value="Genomic_DNA"/>
</dbReference>
<evidence type="ECO:0000256" key="1">
    <source>
        <dbReference type="ARBA" id="ARBA00004514"/>
    </source>
</evidence>
<evidence type="ECO:0000256" key="4">
    <source>
        <dbReference type="ARBA" id="ARBA00023186"/>
    </source>
</evidence>
<dbReference type="Proteomes" id="UP000637074">
    <property type="component" value="Unassembled WGS sequence"/>
</dbReference>
<dbReference type="Gene3D" id="1.20.58.380">
    <property type="entry name" value="Flagellar protein flit"/>
    <property type="match status" value="1"/>
</dbReference>
<evidence type="ECO:0000256" key="5">
    <source>
        <dbReference type="ARBA" id="ARBA00093765"/>
    </source>
</evidence>
<keyword evidence="3" id="KW-1005">Bacterial flagellum biogenesis</keyword>
<dbReference type="RefSeq" id="WP_191275040.1">
    <property type="nucleotide sequence ID" value="NZ_BNDS01000017.1"/>
</dbReference>
<keyword evidence="10" id="KW-1185">Reference proteome</keyword>
<dbReference type="InterPro" id="IPR008622">
    <property type="entry name" value="FliT"/>
</dbReference>
<evidence type="ECO:0000256" key="2">
    <source>
        <dbReference type="ARBA" id="ARBA00022490"/>
    </source>
</evidence>
<evidence type="ECO:0000313" key="10">
    <source>
        <dbReference type="Proteomes" id="UP000637074"/>
    </source>
</evidence>
<sequence length="119" mass="13831">MITKKEEQLQHYFELSKRILEALQQGAEDLVPGLLEQREVCISSINKVDGEAGSLLMSDTIREQLNRLTVLEKEIQSQLQLTMRKLSNRIRSEQRNQFIKSQYEDLTGVSKGVFYDRTK</sequence>
<feature type="coiled-coil region" evidence="8">
    <location>
        <begin position="61"/>
        <end position="96"/>
    </location>
</feature>
<comment type="function">
    <text evidence="5">May act as an export chaperone for the filament capping protein FliD.</text>
</comment>
<dbReference type="Pfam" id="PF05400">
    <property type="entry name" value="FliT"/>
    <property type="match status" value="1"/>
</dbReference>
<keyword evidence="4" id="KW-0143">Chaperone</keyword>
<evidence type="ECO:0000256" key="8">
    <source>
        <dbReference type="SAM" id="Coils"/>
    </source>
</evidence>
<protein>
    <recommendedName>
        <fullName evidence="7">Flagellar protein FliT</fullName>
    </recommendedName>
</protein>
<comment type="caution">
    <text evidence="9">The sequence shown here is derived from an EMBL/GenBank/DDBJ whole genome shotgun (WGS) entry which is preliminary data.</text>
</comment>
<evidence type="ECO:0000256" key="6">
    <source>
        <dbReference type="ARBA" id="ARBA00093785"/>
    </source>
</evidence>
<comment type="subcellular location">
    <subcellularLocation>
        <location evidence="1">Cytoplasm</location>
        <location evidence="1">Cytosol</location>
    </subcellularLocation>
</comment>
<evidence type="ECO:0000256" key="3">
    <source>
        <dbReference type="ARBA" id="ARBA00022795"/>
    </source>
</evidence>
<name>A0ABQ3N8K2_9BACI</name>